<reference evidence="6" key="1">
    <citation type="submission" date="2025-08" db="UniProtKB">
        <authorList>
            <consortium name="RefSeq"/>
        </authorList>
    </citation>
    <scope>IDENTIFICATION</scope>
</reference>
<dbReference type="Pfam" id="PF07699">
    <property type="entry name" value="Ephrin_rec_like"/>
    <property type="match status" value="1"/>
</dbReference>
<dbReference type="SMART" id="SM01411">
    <property type="entry name" value="Ephrin_rec_like"/>
    <property type="match status" value="1"/>
</dbReference>
<evidence type="ECO:0000256" key="3">
    <source>
        <dbReference type="SAM" id="SignalP"/>
    </source>
</evidence>
<feature type="chain" id="PRO_5046652739" evidence="3">
    <location>
        <begin position="32"/>
        <end position="389"/>
    </location>
</feature>
<keyword evidence="1" id="KW-1015">Disulfide bond</keyword>
<accession>A0ABM0JAM5</accession>
<feature type="signal peptide" evidence="3">
    <location>
        <begin position="1"/>
        <end position="31"/>
    </location>
</feature>
<evidence type="ECO:0000313" key="5">
    <source>
        <dbReference type="Proteomes" id="UP000694888"/>
    </source>
</evidence>
<dbReference type="Gene3D" id="2.10.50.10">
    <property type="entry name" value="Tumor Necrosis Factor Receptor, subunit A, domain 2"/>
    <property type="match status" value="1"/>
</dbReference>
<dbReference type="CDD" id="cd00033">
    <property type="entry name" value="CCP"/>
    <property type="match status" value="1"/>
</dbReference>
<dbReference type="InterPro" id="IPR011641">
    <property type="entry name" value="Tyr-kin_ephrin_A/B_rcpt-like"/>
</dbReference>
<keyword evidence="5" id="KW-1185">Reference proteome</keyword>
<dbReference type="InterPro" id="IPR000436">
    <property type="entry name" value="Sushi_SCR_CCP_dom"/>
</dbReference>
<sequence length="389" mass="44030">MSFNDLQSDLIMHLFIHLLLMDFLHQGKTESLECPDLPNPAQGKYVCDKSGSTCRLVCHKGFVLPLSSNREQELLPMDLRAQYSCEWTAGAPIWEPQNFFDCVEEVDPVSFTFLIPLTMTPSPGCSPHRKETVAPFVKMMTKQVLGSNTALMCERDLKVTCFWNVSAACVKHKWKVDAVLRIPFSRARLENYRQYLDLVNTWIYLDADGAFRLHRQRGRTIVSTISAYLDCPPATRLDKDFICHGCSKGFYLDGGRGECRPCPPSTYQDQSLQDRCKPCPDAKLSQEKALRELIGCFHSDQWLENSDELTLLASLASVVLVATVTLFCRSKVTHEPSGQSPEAYETYLFKVSDDDVTLGVDETFEDRIKPVGSENKDSRAEAEQDQRED</sequence>
<dbReference type="Proteomes" id="UP000694888">
    <property type="component" value="Unplaced"/>
</dbReference>
<evidence type="ECO:0000313" key="6">
    <source>
        <dbReference type="RefSeq" id="XP_005089286.2"/>
    </source>
</evidence>
<feature type="compositionally biased region" description="Basic and acidic residues" evidence="2">
    <location>
        <begin position="365"/>
        <end position="389"/>
    </location>
</feature>
<dbReference type="GeneID" id="101849421"/>
<evidence type="ECO:0000259" key="4">
    <source>
        <dbReference type="Pfam" id="PF07699"/>
    </source>
</evidence>
<proteinExistence type="predicted"/>
<organism evidence="5 6">
    <name type="scientific">Aplysia californica</name>
    <name type="common">California sea hare</name>
    <dbReference type="NCBI Taxonomy" id="6500"/>
    <lineage>
        <taxon>Eukaryota</taxon>
        <taxon>Metazoa</taxon>
        <taxon>Spiralia</taxon>
        <taxon>Lophotrochozoa</taxon>
        <taxon>Mollusca</taxon>
        <taxon>Gastropoda</taxon>
        <taxon>Heterobranchia</taxon>
        <taxon>Euthyneura</taxon>
        <taxon>Tectipleura</taxon>
        <taxon>Aplysiida</taxon>
        <taxon>Aplysioidea</taxon>
        <taxon>Aplysiidae</taxon>
        <taxon>Aplysia</taxon>
    </lineage>
</organism>
<protein>
    <submittedName>
        <fullName evidence="6">Uncharacterized protein LOC101849421</fullName>
    </submittedName>
</protein>
<evidence type="ECO:0000256" key="1">
    <source>
        <dbReference type="ARBA" id="ARBA00023157"/>
    </source>
</evidence>
<name>A0ABM0JAM5_APLCA</name>
<keyword evidence="3" id="KW-0732">Signal</keyword>
<feature type="region of interest" description="Disordered" evidence="2">
    <location>
        <begin position="364"/>
        <end position="389"/>
    </location>
</feature>
<feature type="domain" description="Tyrosine-protein kinase ephrin type A/B receptor-like" evidence="4">
    <location>
        <begin position="249"/>
        <end position="282"/>
    </location>
</feature>
<dbReference type="RefSeq" id="XP_005089286.2">
    <property type="nucleotide sequence ID" value="XM_005089229.2"/>
</dbReference>
<gene>
    <name evidence="6" type="primary">LOC101849421</name>
</gene>
<evidence type="ECO:0000256" key="2">
    <source>
        <dbReference type="SAM" id="MobiDB-lite"/>
    </source>
</evidence>